<comment type="catalytic activity">
    <reaction evidence="1 10">
        <text>ATP-independent breakage of single-stranded DNA, followed by passage and rejoining.</text>
        <dbReference type="EC" id="5.6.2.1"/>
    </reaction>
</comment>
<dbReference type="CDD" id="cd03363">
    <property type="entry name" value="TOPRIM_TopoIA_TopoI"/>
    <property type="match status" value="1"/>
</dbReference>
<dbReference type="PANTHER" id="PTHR42785">
    <property type="entry name" value="DNA TOPOISOMERASE, TYPE IA, CORE"/>
    <property type="match status" value="1"/>
</dbReference>
<dbReference type="SMART" id="SM00493">
    <property type="entry name" value="TOPRIM"/>
    <property type="match status" value="1"/>
</dbReference>
<evidence type="ECO:0000256" key="4">
    <source>
        <dbReference type="ARBA" id="ARBA00022771"/>
    </source>
</evidence>
<dbReference type="HAMAP" id="MF_00952">
    <property type="entry name" value="Topoisom_1_prok"/>
    <property type="match status" value="1"/>
</dbReference>
<dbReference type="PANTHER" id="PTHR42785:SF1">
    <property type="entry name" value="DNA TOPOISOMERASE"/>
    <property type="match status" value="1"/>
</dbReference>
<dbReference type="Pfam" id="PF01131">
    <property type="entry name" value="Topoisom_bac"/>
    <property type="match status" value="1"/>
</dbReference>
<dbReference type="PRINTS" id="PR00417">
    <property type="entry name" value="PRTPISMRASEI"/>
</dbReference>
<dbReference type="InterPro" id="IPR023406">
    <property type="entry name" value="Topo_IA_AS"/>
</dbReference>
<dbReference type="GO" id="GO:0003677">
    <property type="term" value="F:DNA binding"/>
    <property type="evidence" value="ECO:0007669"/>
    <property type="project" value="UniProtKB-KW"/>
</dbReference>
<keyword evidence="4" id="KW-0863">Zinc-finger</keyword>
<dbReference type="RefSeq" id="WP_078809224.1">
    <property type="nucleotide sequence ID" value="NZ_FUWM01000006.1"/>
</dbReference>
<keyword evidence="5" id="KW-0862">Zinc</keyword>
<name>A0A1T4KD80_9FIRM</name>
<feature type="site" description="Interaction with DNA" evidence="10">
    <location>
        <position position="137"/>
    </location>
</feature>
<evidence type="ECO:0000313" key="14">
    <source>
        <dbReference type="Proteomes" id="UP000190625"/>
    </source>
</evidence>
<feature type="site" description="Interaction with DNA" evidence="10">
    <location>
        <position position="141"/>
    </location>
</feature>
<dbReference type="STRING" id="142842.SAMN02745118_00724"/>
<dbReference type="InterPro" id="IPR023405">
    <property type="entry name" value="Topo_IA_core_domain"/>
</dbReference>
<evidence type="ECO:0000256" key="6">
    <source>
        <dbReference type="ARBA" id="ARBA00022842"/>
    </source>
</evidence>
<protein>
    <recommendedName>
        <fullName evidence="10">DNA topoisomerase 1</fullName>
        <ecNumber evidence="10">5.6.2.1</ecNumber>
    </recommendedName>
    <alternativeName>
        <fullName evidence="10">DNA topoisomerase I</fullName>
    </alternativeName>
</protein>
<evidence type="ECO:0000256" key="7">
    <source>
        <dbReference type="ARBA" id="ARBA00023029"/>
    </source>
</evidence>
<dbReference type="SUPFAM" id="SSF57783">
    <property type="entry name" value="Zinc beta-ribbon"/>
    <property type="match status" value="2"/>
</dbReference>
<dbReference type="CDD" id="cd00186">
    <property type="entry name" value="TOP1Ac"/>
    <property type="match status" value="1"/>
</dbReference>
<feature type="site" description="Interaction with DNA" evidence="10">
    <location>
        <position position="138"/>
    </location>
</feature>
<comment type="function">
    <text evidence="10">Releases the supercoiling and torsional tension of DNA, which is introduced during the DNA replication and transcription, by transiently cleaving and rejoining one strand of the DNA duplex. Introduces a single-strand break via transesterification at a target site in duplex DNA. The scissile phosphodiester is attacked by the catalytic tyrosine of the enzyme, resulting in the formation of a DNA-(5'-phosphotyrosyl)-enzyme intermediate and the expulsion of a 3'-OH DNA strand. The free DNA strand then undergoes passage around the unbroken strand, thus removing DNA supercoils. Finally, in the religation step, the DNA 3'-OH attacks the covalent intermediate to expel the active-site tyrosine and restore the DNA phosphodiester backbone.</text>
</comment>
<feature type="region of interest" description="Interaction with DNA" evidence="10">
    <location>
        <begin position="161"/>
        <end position="166"/>
    </location>
</feature>
<evidence type="ECO:0000259" key="12">
    <source>
        <dbReference type="PROSITE" id="PS52039"/>
    </source>
</evidence>
<evidence type="ECO:0000256" key="3">
    <source>
        <dbReference type="ARBA" id="ARBA00022723"/>
    </source>
</evidence>
<gene>
    <name evidence="10" type="primary">topA</name>
    <name evidence="13" type="ORF">SAMN02745118_00724</name>
</gene>
<comment type="caution">
    <text evidence="10">Lacks conserved residue(s) required for the propagation of feature annotation.</text>
</comment>
<keyword evidence="7 10" id="KW-0799">Topoisomerase</keyword>
<dbReference type="InterPro" id="IPR034149">
    <property type="entry name" value="TOPRIM_TopoI"/>
</dbReference>
<feature type="site" description="Interaction with DNA" evidence="10">
    <location>
        <position position="31"/>
    </location>
</feature>
<organism evidence="13 14">
    <name type="scientific">Selenihalanaerobacter shriftii</name>
    <dbReference type="NCBI Taxonomy" id="142842"/>
    <lineage>
        <taxon>Bacteria</taxon>
        <taxon>Bacillati</taxon>
        <taxon>Bacillota</taxon>
        <taxon>Clostridia</taxon>
        <taxon>Halanaerobiales</taxon>
        <taxon>Halobacteroidaceae</taxon>
        <taxon>Selenihalanaerobacter</taxon>
    </lineage>
</organism>
<evidence type="ECO:0000256" key="2">
    <source>
        <dbReference type="ARBA" id="ARBA00009446"/>
    </source>
</evidence>
<evidence type="ECO:0000259" key="11">
    <source>
        <dbReference type="PROSITE" id="PS50880"/>
    </source>
</evidence>
<comment type="subunit">
    <text evidence="10">Monomer.</text>
</comment>
<dbReference type="AlphaFoldDB" id="A0A1T4KD80"/>
<dbReference type="Gene3D" id="1.10.290.10">
    <property type="entry name" value="Topoisomerase I, domain 4"/>
    <property type="match status" value="1"/>
</dbReference>
<accession>A0A1T4KD80</accession>
<dbReference type="EMBL" id="FUWM01000006">
    <property type="protein sequence ID" value="SJZ40341.1"/>
    <property type="molecule type" value="Genomic_DNA"/>
</dbReference>
<dbReference type="EC" id="5.6.2.1" evidence="10"/>
<dbReference type="InterPro" id="IPR013825">
    <property type="entry name" value="Topo_IA_cen_sub2"/>
</dbReference>
<reference evidence="14" key="1">
    <citation type="submission" date="2017-02" db="EMBL/GenBank/DDBJ databases">
        <authorList>
            <person name="Varghese N."/>
            <person name="Submissions S."/>
        </authorList>
    </citation>
    <scope>NUCLEOTIDE SEQUENCE [LARGE SCALE GENOMIC DNA]</scope>
    <source>
        <strain evidence="14">ATCC BAA-73</strain>
    </source>
</reference>
<sequence length="683" mass="77968">MNLIVVESPHKAETIGNMLGNDYVIKASKGHVKDLPKSDLGIDIKKGFIPKYVTIRGKGKVLKSLSKLAKKSDFIFIASDPDREGEAIGWHVKNSLKVSNDKVKRITFNAITKSAVRKALKNPGEMDMDKVNAQQARRLLDRIIGYKISPPMQNLVAKGTSAGRVQSVALKLVKDLDDKIEKFVPVDYWSVAALFESNLKLKLNKINGKKVKKVTDKKELKRIKNICKAGQDFKVVKSKVSKKKKNPYPPLKTSTMQKLAAKKLGFNSSKTMKIAQRLYEGIKVDGEQQGLITYMRTDSTRVAPEAKEMAQEYIKEEYGPEYVGDYQTRKAGAQDAHEAIRPTNVLLVPNKIKSNLNSKQYKLYKLIWNTFLSSQFAPMRYEQLRLLLEHDRYIFKGLINKQTFDGFEKSLEKVRRKKKMFKSLPNIKKGSTLELNKLKIKKKKTKPPKRFKESSLVDKLEKKGIGRPSTYAAIISKLKSKKYIKVKNKKFYTTKLGKKVVVFLEEHFSNLMDVKFTARMEKALDQIQEGKIHWKDYLSEYYSDLKPKIGALNKKAGSTYSKNRKKYVGVKTDKSCKKCNEVMNLKKGKYGFYLGCSNYPDCKTTVNIPDEIKIPKDYLEKDKIKLKDKLEEFFASKEEKLKKKYGVCSKCGKPFRLINGKNGKFLGCTGYPDCKNTKSYNAS</sequence>
<feature type="site" description="Interaction with DNA" evidence="10">
    <location>
        <position position="296"/>
    </location>
</feature>
<keyword evidence="6" id="KW-0460">Magnesium</keyword>
<dbReference type="InterPro" id="IPR005733">
    <property type="entry name" value="TopoI_bac-type"/>
</dbReference>
<dbReference type="GO" id="GO:0008270">
    <property type="term" value="F:zinc ion binding"/>
    <property type="evidence" value="ECO:0007669"/>
    <property type="project" value="UniProtKB-KW"/>
</dbReference>
<dbReference type="GO" id="GO:0006265">
    <property type="term" value="P:DNA topological change"/>
    <property type="evidence" value="ECO:0007669"/>
    <property type="project" value="UniProtKB-UniRule"/>
</dbReference>
<dbReference type="PROSITE" id="PS00396">
    <property type="entry name" value="TOPO_IA_1"/>
    <property type="match status" value="1"/>
</dbReference>
<dbReference type="PROSITE" id="PS50880">
    <property type="entry name" value="TOPRIM"/>
    <property type="match status" value="1"/>
</dbReference>
<keyword evidence="9 10" id="KW-0413">Isomerase</keyword>
<dbReference type="InterPro" id="IPR003601">
    <property type="entry name" value="Topo_IA_2"/>
</dbReference>
<dbReference type="NCBIfam" id="TIGR01051">
    <property type="entry name" value="topA_bact"/>
    <property type="match status" value="1"/>
</dbReference>
<keyword evidence="3" id="KW-0479">Metal-binding</keyword>
<feature type="active site" description="O-(5'-phospho-DNA)-tyrosine intermediate" evidence="10">
    <location>
        <position position="294"/>
    </location>
</feature>
<evidence type="ECO:0000256" key="8">
    <source>
        <dbReference type="ARBA" id="ARBA00023125"/>
    </source>
</evidence>
<dbReference type="SMART" id="SM00437">
    <property type="entry name" value="TOP1Ac"/>
    <property type="match status" value="1"/>
</dbReference>
<keyword evidence="14" id="KW-1185">Reference proteome</keyword>
<dbReference type="InterPro" id="IPR013497">
    <property type="entry name" value="Topo_IA_cen"/>
</dbReference>
<dbReference type="InterPro" id="IPR013824">
    <property type="entry name" value="Topo_IA_cen_sub1"/>
</dbReference>
<feature type="domain" description="Toprim" evidence="11">
    <location>
        <begin position="1"/>
        <end position="111"/>
    </location>
</feature>
<dbReference type="InterPro" id="IPR028612">
    <property type="entry name" value="Topoisom_1_IA"/>
</dbReference>
<dbReference type="GO" id="GO:0003917">
    <property type="term" value="F:DNA topoisomerase type I (single strand cut, ATP-independent) activity"/>
    <property type="evidence" value="ECO:0007669"/>
    <property type="project" value="UniProtKB-UniRule"/>
</dbReference>
<dbReference type="Gene3D" id="3.30.65.10">
    <property type="entry name" value="Bacterial Topoisomerase I, domain 1"/>
    <property type="match status" value="2"/>
</dbReference>
<dbReference type="Gene3D" id="2.70.20.10">
    <property type="entry name" value="Topoisomerase I, domain 3"/>
    <property type="match status" value="1"/>
</dbReference>
<dbReference type="InterPro" id="IPR013826">
    <property type="entry name" value="Topo_IA_cen_sub3"/>
</dbReference>
<dbReference type="SMART" id="SM00436">
    <property type="entry name" value="TOP1Bc"/>
    <property type="match status" value="1"/>
</dbReference>
<keyword evidence="8 10" id="KW-0238">DNA-binding</keyword>
<dbReference type="SUPFAM" id="SSF56712">
    <property type="entry name" value="Prokaryotic type I DNA topoisomerase"/>
    <property type="match status" value="1"/>
</dbReference>
<dbReference type="InterPro" id="IPR006171">
    <property type="entry name" value="TOPRIM_dom"/>
</dbReference>
<dbReference type="PROSITE" id="PS52039">
    <property type="entry name" value="TOPO_IA_2"/>
    <property type="match status" value="1"/>
</dbReference>
<dbReference type="InterPro" id="IPR000380">
    <property type="entry name" value="Topo_IA"/>
</dbReference>
<dbReference type="Pfam" id="PF01751">
    <property type="entry name" value="Toprim"/>
    <property type="match status" value="1"/>
</dbReference>
<evidence type="ECO:0000256" key="9">
    <source>
        <dbReference type="ARBA" id="ARBA00023235"/>
    </source>
</evidence>
<feature type="domain" description="Topo IA-type catalytic" evidence="12">
    <location>
        <begin position="127"/>
        <end position="549"/>
    </location>
</feature>
<evidence type="ECO:0000256" key="5">
    <source>
        <dbReference type="ARBA" id="ARBA00022833"/>
    </source>
</evidence>
<evidence type="ECO:0000313" key="13">
    <source>
        <dbReference type="EMBL" id="SJZ40341.1"/>
    </source>
</evidence>
<feature type="site" description="Interaction with DNA" evidence="10">
    <location>
        <position position="146"/>
    </location>
</feature>
<dbReference type="InterPro" id="IPR003602">
    <property type="entry name" value="Topo_IA_DNA-bd_dom"/>
</dbReference>
<dbReference type="Pfam" id="PF01396">
    <property type="entry name" value="Zn_ribbon_Top1"/>
    <property type="match status" value="2"/>
</dbReference>
<proteinExistence type="inferred from homology"/>
<evidence type="ECO:0000256" key="1">
    <source>
        <dbReference type="ARBA" id="ARBA00000213"/>
    </source>
</evidence>
<dbReference type="Gene3D" id="3.40.50.140">
    <property type="match status" value="1"/>
</dbReference>
<dbReference type="OrthoDB" id="9804262at2"/>
<dbReference type="Gene3D" id="1.10.460.10">
    <property type="entry name" value="Topoisomerase I, domain 2"/>
    <property type="match status" value="1"/>
</dbReference>
<evidence type="ECO:0000256" key="10">
    <source>
        <dbReference type="HAMAP-Rule" id="MF_00952"/>
    </source>
</evidence>
<comment type="similarity">
    <text evidence="2 10">Belongs to the type IA topoisomerase family.</text>
</comment>
<dbReference type="GO" id="GO:0005694">
    <property type="term" value="C:chromosome"/>
    <property type="evidence" value="ECO:0007669"/>
    <property type="project" value="InterPro"/>
</dbReference>
<dbReference type="InterPro" id="IPR013498">
    <property type="entry name" value="Topo_IA_Znf"/>
</dbReference>
<dbReference type="Proteomes" id="UP000190625">
    <property type="component" value="Unassembled WGS sequence"/>
</dbReference>